<protein>
    <recommendedName>
        <fullName evidence="3">NACHT domain-containing protein</fullName>
    </recommendedName>
</protein>
<reference evidence="1" key="1">
    <citation type="submission" date="2022-01" db="EMBL/GenBank/DDBJ databases">
        <authorList>
            <person name="King R."/>
        </authorList>
    </citation>
    <scope>NUCLEOTIDE SEQUENCE</scope>
</reference>
<organism evidence="1 2">
    <name type="scientific">Chironomus riparius</name>
    <dbReference type="NCBI Taxonomy" id="315576"/>
    <lineage>
        <taxon>Eukaryota</taxon>
        <taxon>Metazoa</taxon>
        <taxon>Ecdysozoa</taxon>
        <taxon>Arthropoda</taxon>
        <taxon>Hexapoda</taxon>
        <taxon>Insecta</taxon>
        <taxon>Pterygota</taxon>
        <taxon>Neoptera</taxon>
        <taxon>Endopterygota</taxon>
        <taxon>Diptera</taxon>
        <taxon>Nematocera</taxon>
        <taxon>Chironomoidea</taxon>
        <taxon>Chironomidae</taxon>
        <taxon>Chironominae</taxon>
        <taxon>Chironomus</taxon>
    </lineage>
</organism>
<proteinExistence type="predicted"/>
<keyword evidence="2" id="KW-1185">Reference proteome</keyword>
<dbReference type="Proteomes" id="UP001153620">
    <property type="component" value="Chromosome 4"/>
</dbReference>
<reference evidence="1" key="2">
    <citation type="submission" date="2022-10" db="EMBL/GenBank/DDBJ databases">
        <authorList>
            <consortium name="ENA_rothamsted_submissions"/>
            <consortium name="culmorum"/>
            <person name="King R."/>
        </authorList>
    </citation>
    <scope>NUCLEOTIDE SEQUENCE</scope>
</reference>
<name>A0A9N9S986_9DIPT</name>
<sequence>MQDETSAQSISNDNLIAIQRPFTLDDPNISQEVVKELSSDNKSYNLLGNFLHNFKIDEQFILKLSKNNKNASNEIKNSCKVLHFPSEWNFAEVSATIDGLKPQEHPNLFIFIIQAINFEFTAKQQQDFSINLTNLQALLFKFGHTRPIIFQLTSIDGNASKIYYKNENSFQFNVIEPQHLESNELDSFPSFLLSFVTSNFYDSEIEVLDAVQQFKNRSLILRFLRTLKLSAGFFGSLALDVATNGSKSEFIAALDALFISDGRILNDRAQKYIADVFGDDDDPQNDYSVFLRAVENENVEVIEYLLTYWTRLIQELPFEQQVKISTAALESNQLDVLCDLLNIADYPYPKEFKFDSVEHARLSLIMAERTAFKAAMMSEDFEKLDEFLINNPNLKFIYSPSNSSALTEAVNLKQFRVFYYLKSLDLKGEKCDDILNKLSKEEKRHAIEFAANQRKLNVSKSQFVAPQPVMLLSMRSSTHNSRTKKPQSDKYREKIIKWLEDIHKIAPDLINVAATCGELKMIFDFESDTVENVSLAGSKAAGSTYPTRKWIFMGAKMSDDEEKDQEIKGVLAHELCHYVMRLVYENHENPYFKNREDVKERFEEIVKVINKWTSNEADSLDDECNGIISTVFTLYKPELFHLELIVRVVHILVQYDNNEAKSKQLQDKYKILFDFWEQQVIPDLAAFKIKGREVVRKMNRILELLEDIQDELYNFKEPKDIKMLFDSQLTIVTTNVPMLLFNDIHNHLQDTTGDLFDTENIFVNPEVLENKEILEDFTKLLQEDLKLTIIVDCSLEIPGNINNLKGSKTVFVVSTDVQHGELMKIINKPEALPTKIEINYNWSDLTIDSQELLLDHEVDFQNWTGVSLLELLMSETCFKEPKSSELYKTAKAQVLQDFPEIIDDELLNLLADGSDVCIDVQPENIKEQNMSIADLFIERDFIKKTQKEIKIQGTQELKYGLALSTDGQMMAIPNLSQEQLLFDVNDKTVVLISDIAGNGKSCIMKNFEDVFRQDESIKWVTYVDLKQFIDAFKSQNGEPEFSMFIAEHILKSKQQFEAKIFQKMYKDGRVLILFDGFDEIAPDCAEFVSKLAQNFQQNGGNQLWIATRDYFEIDLQQKLNTDAVYGLSALSFNDAFQLIAESWLLMEMKFESFDEFHKYVTEPNDKYEGYLQKAQKIVEKLFTDWLSPIGMPHMLTVVAECCKKDNDAVDFKLSIIFDKFMQRQYEKSTFEKGPIRKAANIQSQKFSMSFWRLHQYFAIALIFPKFLELLFPGCNASEWPVEEIIAFGLMTKFGDKFYFVHATYGEFFVADLVANGLKRPKIDETIIEIFIKILTNQQHVIIRRFLNDMIDMSILMKIQPNMKNIVDIFDDNSNFKFVNFFIETFIQNFENFQNFIIKAINCENYDRKKEILYESSLAIAVTSSDAKSFTNFQDYVFDTLTADDVADLIHKKGTLHCIILSNLSFEVFESFLKKCESKMSRTMIRNELAMHGTFSYGRGNMLHHLSISPKFDVSAVLGMLKIYKNYFNFDEICIILRNCNEYKHSILMLYVLSRQGLFAKFWREIENFYSTNGSLEQFKELIKVEDIKECSLLHYAAINNDIKFHKELWDLLLKTFTNREELMDMILKIDQNDHFNFIHNFISNKLNAIAVEFNFKMLKETFTEAQYTAIISSKGPKTSNVLQTAAINSNSIEIHQILWKIIRESCKTDQEFLTILMDVDAAGRNILRLCAESNSSEIFEFFINELEKIASNEDIKKMLSHLDNNQVCLLQGLSMKNKDPKLLDTVWLVARKYFETSEIIRIIEDDCPFGENLLLLTFLLNDLKLLNQHGIKLRRFSATMSKSST</sequence>
<dbReference type="Gene3D" id="3.40.50.300">
    <property type="entry name" value="P-loop containing nucleotide triphosphate hydrolases"/>
    <property type="match status" value="1"/>
</dbReference>
<gene>
    <name evidence="1" type="ORF">CHIRRI_LOCUS13437</name>
</gene>
<accession>A0A9N9S986</accession>
<evidence type="ECO:0000313" key="1">
    <source>
        <dbReference type="EMBL" id="CAG9810624.1"/>
    </source>
</evidence>
<dbReference type="OrthoDB" id="7739966at2759"/>
<dbReference type="EMBL" id="OU895880">
    <property type="protein sequence ID" value="CAG9810624.1"/>
    <property type="molecule type" value="Genomic_DNA"/>
</dbReference>
<dbReference type="InterPro" id="IPR027417">
    <property type="entry name" value="P-loop_NTPase"/>
</dbReference>
<dbReference type="SUPFAM" id="SSF52540">
    <property type="entry name" value="P-loop containing nucleoside triphosphate hydrolases"/>
    <property type="match status" value="1"/>
</dbReference>
<evidence type="ECO:0000313" key="2">
    <source>
        <dbReference type="Proteomes" id="UP001153620"/>
    </source>
</evidence>
<evidence type="ECO:0008006" key="3">
    <source>
        <dbReference type="Google" id="ProtNLM"/>
    </source>
</evidence>